<dbReference type="InterPro" id="IPR027417">
    <property type="entry name" value="P-loop_NTPase"/>
</dbReference>
<comment type="similarity">
    <text evidence="4">Belongs to the sulfotransferase 1 family.</text>
</comment>
<name>A0AAD3HPQ5_9CHLO</name>
<keyword evidence="1 4" id="KW-0808">Transferase</keyword>
<feature type="region of interest" description="Disordered" evidence="5">
    <location>
        <begin position="332"/>
        <end position="372"/>
    </location>
</feature>
<evidence type="ECO:0000256" key="6">
    <source>
        <dbReference type="SAM" id="SignalP"/>
    </source>
</evidence>
<sequence>MKPEATTRLAGFVLMILSFGLCFTSETPYQELYAPIDYAVVGQQKCGTSSLWHYMMDHPDITWHGKKKESLYFHTDWPASANCDNRVDNYLLSGGEMRRARNRTLDLRVGDWSATHLSCICCPVVLKTINPKLKIIVLLRDPIQRALSRFLEQRERVKGPLHNETANHTFASFVELDLRTVQECLNTASPYDKERQKPESQQPQQQQLQPNGELQQQQPRRQQQQQGKQQQDEGVHDNSNGLPPPPQLTLTDVLPQHPHHHQESVWQRRRLKQQQQPQHSQLRGLSTATATSVDPFATSGGLSAGNAAAASSTDAIAAAASAAAAAAAAGASTGASGSASSGGGGGGGGSTAISSAAPADVHSSSSSSESSSFAGWGAGMSLARWMEAQCYSRSSVLGWSVYDIFLENYLAHFPAEQLLVLYTEALAVHPLATVRKLESFLGVRPALYNHSLFSTVYNSRGCYTWDCARTRQKQDQPQPRPEQQQPNSRLLSQSQTATQQPGPTTPPGARAAVDQQVPPPHLHHQNQHISLDSHLMSRLRAFYRPHMQRIFYLADAGFIAQPPGFWRTNYG</sequence>
<dbReference type="InterPro" id="IPR037359">
    <property type="entry name" value="NST/OST"/>
</dbReference>
<dbReference type="EC" id="2.8.2.-" evidence="4"/>
<evidence type="ECO:0000313" key="9">
    <source>
        <dbReference type="Proteomes" id="UP001054857"/>
    </source>
</evidence>
<evidence type="ECO:0000256" key="2">
    <source>
        <dbReference type="ARBA" id="ARBA00023180"/>
    </source>
</evidence>
<feature type="compositionally biased region" description="Low complexity" evidence="5">
    <location>
        <begin position="273"/>
        <end position="285"/>
    </location>
</feature>
<feature type="compositionally biased region" description="Gly residues" evidence="5">
    <location>
        <begin position="340"/>
        <end position="350"/>
    </location>
</feature>
<dbReference type="EMBL" id="BMAR01000023">
    <property type="protein sequence ID" value="GFR48277.1"/>
    <property type="molecule type" value="Genomic_DNA"/>
</dbReference>
<keyword evidence="6" id="KW-0732">Signal</keyword>
<evidence type="ECO:0000256" key="5">
    <source>
        <dbReference type="SAM" id="MobiDB-lite"/>
    </source>
</evidence>
<gene>
    <name evidence="8" type="ORF">Agub_g10052</name>
</gene>
<feature type="region of interest" description="Disordered" evidence="5">
    <location>
        <begin position="190"/>
        <end position="287"/>
    </location>
</feature>
<evidence type="ECO:0000259" key="7">
    <source>
        <dbReference type="Pfam" id="PF00685"/>
    </source>
</evidence>
<feature type="compositionally biased region" description="Low complexity" evidence="5">
    <location>
        <begin position="199"/>
        <end position="229"/>
    </location>
</feature>
<feature type="domain" description="Sulfotransferase" evidence="7">
    <location>
        <begin position="37"/>
        <end position="176"/>
    </location>
</feature>
<comment type="caution">
    <text evidence="8">The sequence shown here is derived from an EMBL/GenBank/DDBJ whole genome shotgun (WGS) entry which is preliminary data.</text>
</comment>
<reference evidence="8 9" key="1">
    <citation type="journal article" date="2021" name="Sci. Rep.">
        <title>Genome sequencing of the multicellular alga Astrephomene provides insights into convergent evolution of germ-soma differentiation.</title>
        <authorList>
            <person name="Yamashita S."/>
            <person name="Yamamoto K."/>
            <person name="Matsuzaki R."/>
            <person name="Suzuki S."/>
            <person name="Yamaguchi H."/>
            <person name="Hirooka S."/>
            <person name="Minakuchi Y."/>
            <person name="Miyagishima S."/>
            <person name="Kawachi M."/>
            <person name="Toyoda A."/>
            <person name="Nozaki H."/>
        </authorList>
    </citation>
    <scope>NUCLEOTIDE SEQUENCE [LARGE SCALE GENOMIC DNA]</scope>
    <source>
        <strain evidence="8 9">NIES-4017</strain>
    </source>
</reference>
<evidence type="ECO:0000256" key="1">
    <source>
        <dbReference type="ARBA" id="ARBA00022679"/>
    </source>
</evidence>
<dbReference type="InterPro" id="IPR000863">
    <property type="entry name" value="Sulfotransferase_dom"/>
</dbReference>
<dbReference type="PANTHER" id="PTHR10605">
    <property type="entry name" value="HEPARAN SULFATE SULFOTRANSFERASE"/>
    <property type="match status" value="1"/>
</dbReference>
<keyword evidence="2" id="KW-0325">Glycoprotein</keyword>
<keyword evidence="9" id="KW-1185">Reference proteome</keyword>
<feature type="compositionally biased region" description="Low complexity" evidence="5">
    <location>
        <begin position="351"/>
        <end position="372"/>
    </location>
</feature>
<accession>A0AAD3HPQ5</accession>
<dbReference type="GO" id="GO:0008146">
    <property type="term" value="F:sulfotransferase activity"/>
    <property type="evidence" value="ECO:0007669"/>
    <property type="project" value="InterPro"/>
</dbReference>
<protein>
    <recommendedName>
        <fullName evidence="4">Sulfotransferase</fullName>
        <ecNumber evidence="4">2.8.2.-</ecNumber>
    </recommendedName>
</protein>
<dbReference type="Pfam" id="PF00685">
    <property type="entry name" value="Sulfotransfer_1"/>
    <property type="match status" value="1"/>
</dbReference>
<proteinExistence type="inferred from homology"/>
<dbReference type="AlphaFoldDB" id="A0AAD3HPQ5"/>
<dbReference type="Proteomes" id="UP001054857">
    <property type="component" value="Unassembled WGS sequence"/>
</dbReference>
<evidence type="ECO:0000256" key="3">
    <source>
        <dbReference type="PIRSR" id="PIRSR637359-2"/>
    </source>
</evidence>
<evidence type="ECO:0000256" key="4">
    <source>
        <dbReference type="RuleBase" id="RU361155"/>
    </source>
</evidence>
<feature type="signal peptide" evidence="6">
    <location>
        <begin position="1"/>
        <end position="24"/>
    </location>
</feature>
<feature type="region of interest" description="Disordered" evidence="5">
    <location>
        <begin position="471"/>
        <end position="526"/>
    </location>
</feature>
<dbReference type="PANTHER" id="PTHR10605:SF56">
    <property type="entry name" value="BIFUNCTIONAL HEPARAN SULFATE N-DEACETYLASE_N-SULFOTRANSFERASE"/>
    <property type="match status" value="1"/>
</dbReference>
<dbReference type="SUPFAM" id="SSF52540">
    <property type="entry name" value="P-loop containing nucleoside triphosphate hydrolases"/>
    <property type="match status" value="2"/>
</dbReference>
<organism evidence="8 9">
    <name type="scientific">Astrephomene gubernaculifera</name>
    <dbReference type="NCBI Taxonomy" id="47775"/>
    <lineage>
        <taxon>Eukaryota</taxon>
        <taxon>Viridiplantae</taxon>
        <taxon>Chlorophyta</taxon>
        <taxon>core chlorophytes</taxon>
        <taxon>Chlorophyceae</taxon>
        <taxon>CS clade</taxon>
        <taxon>Chlamydomonadales</taxon>
        <taxon>Astrephomenaceae</taxon>
        <taxon>Astrephomene</taxon>
    </lineage>
</organism>
<feature type="compositionally biased region" description="Low complexity" evidence="5">
    <location>
        <begin position="475"/>
        <end position="512"/>
    </location>
</feature>
<feature type="binding site" evidence="3">
    <location>
        <position position="463"/>
    </location>
    <ligand>
        <name>3'-phosphoadenylyl sulfate</name>
        <dbReference type="ChEBI" id="CHEBI:58339"/>
    </ligand>
</feature>
<evidence type="ECO:0000313" key="8">
    <source>
        <dbReference type="EMBL" id="GFR48277.1"/>
    </source>
</evidence>
<dbReference type="Gene3D" id="3.40.50.300">
    <property type="entry name" value="P-loop containing nucleotide triphosphate hydrolases"/>
    <property type="match status" value="2"/>
</dbReference>
<feature type="chain" id="PRO_5042290050" description="Sulfotransferase" evidence="6">
    <location>
        <begin position="25"/>
        <end position="571"/>
    </location>
</feature>